<evidence type="ECO:0000313" key="2">
    <source>
        <dbReference type="Proteomes" id="UP000009045"/>
    </source>
</evidence>
<dbReference type="Proteomes" id="UP000009045">
    <property type="component" value="Plasmid pSmeSM11c"/>
</dbReference>
<gene>
    <name evidence="1" type="ordered locus">SM11_pC0237</name>
</gene>
<dbReference type="HOGENOM" id="CLU_647048_0_0_5"/>
<keyword evidence="1" id="KW-0614">Plasmid</keyword>
<dbReference type="KEGG" id="smx:SM11_pC0237"/>
<dbReference type="Pfam" id="PF12228">
    <property type="entry name" value="DUF3604"/>
    <property type="match status" value="1"/>
</dbReference>
<evidence type="ECO:0000313" key="1">
    <source>
        <dbReference type="EMBL" id="AEH81310.1"/>
    </source>
</evidence>
<sequence length="424" mass="47403">MHRNVIYRDGSDKGDQMIPYTTFQSENPEDLWKWMANWEDKTGGSLLAIPHNGNLSNGRMFELKTFTGGPLTKEWAEARIRWEPLVEAIQTKGQSESHPSLSPTDEFAVGYELWDIGNLALVRKQPGMIEQEYAREALKNGLKLEAELGVNPFKFGLASGSDAHTGLAAMEEDNYFCKFVSCEPRPERWSEDAIKFGERSMKGWQVVAAGYTGVWATENTREALWDAMKRKETYSTSGSRMLVRFFGGFDFVSADADSRTPAEVGYGKGVPMGGDLHKAPEGKSPTFLVAALKDPFGGNLDRIQIIKGWVDKDGNTQEKIFDVVWGDADKRRPGADGKLPAVGNTVDVANAVWTNTIGDPELITVWTDPEFDPALRAFYYARVLEIPTPRWTAYDAKRFGVKMADNVPMVTQERAFTSPIWYTP</sequence>
<reference evidence="1 2" key="1">
    <citation type="journal article" date="2011" name="J. Biotechnol.">
        <title>The complete genome sequence of the dominant Sinorhizobium meliloti field isolate SM11 extends the S. meliloti pan-genome.</title>
        <authorList>
            <person name="Schneiker-Bekel S."/>
            <person name="Wibberg D."/>
            <person name="Bekel T."/>
            <person name="Blom J."/>
            <person name="Linke B."/>
            <person name="Neuweger H."/>
            <person name="Stiens M."/>
            <person name="Vorholter F.J."/>
            <person name="Weidner S."/>
            <person name="Goesmann A."/>
            <person name="Puhler A."/>
            <person name="Schluter A."/>
        </authorList>
    </citation>
    <scope>NUCLEOTIDE SEQUENCE [LARGE SCALE GENOMIC DNA]</scope>
    <source>
        <strain evidence="1 2">SM11</strain>
        <plasmid evidence="2">pSmeSM11c</plasmid>
    </source>
</reference>
<evidence type="ECO:0008006" key="3">
    <source>
        <dbReference type="Google" id="ProtNLM"/>
    </source>
</evidence>
<geneLocation type="plasmid" evidence="1 2">
    <name>pSmeSM11c</name>
</geneLocation>
<dbReference type="AlphaFoldDB" id="F7XBT8"/>
<dbReference type="InterPro" id="IPR022028">
    <property type="entry name" value="DUF3604"/>
</dbReference>
<dbReference type="PATRIC" id="fig|707241.3.peg.4230"/>
<accession>F7XBT8</accession>
<organism evidence="1 2">
    <name type="scientific">Sinorhizobium meliloti (strain SM11)</name>
    <dbReference type="NCBI Taxonomy" id="707241"/>
    <lineage>
        <taxon>Bacteria</taxon>
        <taxon>Pseudomonadati</taxon>
        <taxon>Pseudomonadota</taxon>
        <taxon>Alphaproteobacteria</taxon>
        <taxon>Hyphomicrobiales</taxon>
        <taxon>Rhizobiaceae</taxon>
        <taxon>Sinorhizobium/Ensifer group</taxon>
        <taxon>Sinorhizobium</taxon>
    </lineage>
</organism>
<protein>
    <recommendedName>
        <fullName evidence="3">DUF3604 domain-containing protein</fullName>
    </recommendedName>
</protein>
<name>F7XBT8_SINMM</name>
<dbReference type="EMBL" id="CP001831">
    <property type="protein sequence ID" value="AEH81310.1"/>
    <property type="molecule type" value="Genomic_DNA"/>
</dbReference>
<proteinExistence type="predicted"/>